<keyword evidence="3 9" id="KW-0548">Nucleotidyltransferase</keyword>
<dbReference type="Proteomes" id="UP001164761">
    <property type="component" value="Chromosome"/>
</dbReference>
<feature type="binding site" evidence="9">
    <location>
        <position position="73"/>
    </location>
    <ligand>
        <name>substrate</name>
    </ligand>
</feature>
<reference evidence="11" key="1">
    <citation type="submission" date="2022-08" db="EMBL/GenBank/DDBJ databases">
        <title>Alicyclobacillus fastidiosus DSM 17978, complete genome.</title>
        <authorList>
            <person name="Wang Q."/>
            <person name="Cai R."/>
            <person name="Wang Z."/>
        </authorList>
    </citation>
    <scope>NUCLEOTIDE SEQUENCE</scope>
    <source>
        <strain evidence="11">DSM 17978</strain>
    </source>
</reference>
<dbReference type="InterPro" id="IPR004821">
    <property type="entry name" value="Cyt_trans-like"/>
</dbReference>
<comment type="cofactor">
    <cofactor evidence="9">
        <name>Mg(2+)</name>
        <dbReference type="ChEBI" id="CHEBI:18420"/>
    </cofactor>
</comment>
<accession>A0ABY6ZBX3</accession>
<evidence type="ECO:0000256" key="7">
    <source>
        <dbReference type="ARBA" id="ARBA00022993"/>
    </source>
</evidence>
<comment type="pathway">
    <text evidence="9">Cofactor biosynthesis; coenzyme A biosynthesis; CoA from (R)-pantothenate: step 4/5.</text>
</comment>
<feature type="binding site" evidence="9">
    <location>
        <begin position="88"/>
        <end position="90"/>
    </location>
    <ligand>
        <name>ATP</name>
        <dbReference type="ChEBI" id="CHEBI:30616"/>
    </ligand>
</feature>
<comment type="function">
    <text evidence="9">Reversibly transfers an adenylyl group from ATP to 4'-phosphopantetheine, yielding dephospho-CoA (dPCoA) and pyrophosphate.</text>
</comment>
<dbReference type="InterPro" id="IPR001980">
    <property type="entry name" value="PPAT"/>
</dbReference>
<keyword evidence="4 9" id="KW-0547">Nucleotide-binding</keyword>
<dbReference type="EMBL" id="CP104067">
    <property type="protein sequence ID" value="WAH40384.1"/>
    <property type="molecule type" value="Genomic_DNA"/>
</dbReference>
<evidence type="ECO:0000313" key="12">
    <source>
        <dbReference type="Proteomes" id="UP001164761"/>
    </source>
</evidence>
<evidence type="ECO:0000256" key="4">
    <source>
        <dbReference type="ARBA" id="ARBA00022741"/>
    </source>
</evidence>
<dbReference type="SUPFAM" id="SSF52374">
    <property type="entry name" value="Nucleotidylyl transferase"/>
    <property type="match status" value="1"/>
</dbReference>
<comment type="similarity">
    <text evidence="9">Belongs to the bacterial CoaD family.</text>
</comment>
<dbReference type="HAMAP" id="MF_00151">
    <property type="entry name" value="PPAT_bact"/>
    <property type="match status" value="1"/>
</dbReference>
<sequence length="161" mass="18007">MRRAIYPGTFDPITNGHLDILRHVAGLFDEVTVGILHNPSKSPLFPLDERVRFVRDATKQYPNVRVASFSGLLVDYCRANSILYVVRGIRNPADLQVEMQMAQMNESIYPEIHTLFIPTSPTYSFVSSSLVKDVAMHGGSVGEFVTDVVREALADRLARRG</sequence>
<proteinExistence type="inferred from homology"/>
<keyword evidence="2 9" id="KW-0808">Transferase</keyword>
<feature type="binding site" evidence="9">
    <location>
        <position position="41"/>
    </location>
    <ligand>
        <name>substrate</name>
    </ligand>
</feature>
<feature type="binding site" evidence="9">
    <location>
        <position position="98"/>
    </location>
    <ligand>
        <name>ATP</name>
        <dbReference type="ChEBI" id="CHEBI:30616"/>
    </ligand>
</feature>
<keyword evidence="6 9" id="KW-0460">Magnesium</keyword>
<feature type="domain" description="Cytidyltransferase-like" evidence="10">
    <location>
        <begin position="5"/>
        <end position="132"/>
    </location>
</feature>
<organism evidence="11 12">
    <name type="scientific">Alicyclobacillus fastidiosus</name>
    <dbReference type="NCBI Taxonomy" id="392011"/>
    <lineage>
        <taxon>Bacteria</taxon>
        <taxon>Bacillati</taxon>
        <taxon>Bacillota</taxon>
        <taxon>Bacilli</taxon>
        <taxon>Bacillales</taxon>
        <taxon>Alicyclobacillaceae</taxon>
        <taxon>Alicyclobacillus</taxon>
    </lineage>
</organism>
<dbReference type="RefSeq" id="WP_268004281.1">
    <property type="nucleotide sequence ID" value="NZ_BSUT01000001.1"/>
</dbReference>
<dbReference type="NCBIfam" id="TIGR01510">
    <property type="entry name" value="coaD_prev_kdtB"/>
    <property type="match status" value="1"/>
</dbReference>
<keyword evidence="7 9" id="KW-0173">Coenzyme A biosynthesis</keyword>
<evidence type="ECO:0000256" key="5">
    <source>
        <dbReference type="ARBA" id="ARBA00022840"/>
    </source>
</evidence>
<keyword evidence="5 9" id="KW-0067">ATP-binding</keyword>
<evidence type="ECO:0000256" key="6">
    <source>
        <dbReference type="ARBA" id="ARBA00022842"/>
    </source>
</evidence>
<feature type="site" description="Transition state stabilizer" evidence="9">
    <location>
        <position position="17"/>
    </location>
</feature>
<dbReference type="CDD" id="cd02163">
    <property type="entry name" value="PPAT"/>
    <property type="match status" value="1"/>
</dbReference>
<evidence type="ECO:0000256" key="3">
    <source>
        <dbReference type="ARBA" id="ARBA00022695"/>
    </source>
</evidence>
<dbReference type="GO" id="GO:0004595">
    <property type="term" value="F:pantetheine-phosphate adenylyltransferase activity"/>
    <property type="evidence" value="ECO:0007669"/>
    <property type="project" value="UniProtKB-EC"/>
</dbReference>
<comment type="subunit">
    <text evidence="9">Homohexamer.</text>
</comment>
<dbReference type="PANTHER" id="PTHR21342:SF1">
    <property type="entry name" value="PHOSPHOPANTETHEINE ADENYLYLTRANSFERASE"/>
    <property type="match status" value="1"/>
</dbReference>
<comment type="catalytic activity">
    <reaction evidence="8 9">
        <text>(R)-4'-phosphopantetheine + ATP + H(+) = 3'-dephospho-CoA + diphosphate</text>
        <dbReference type="Rhea" id="RHEA:19801"/>
        <dbReference type="ChEBI" id="CHEBI:15378"/>
        <dbReference type="ChEBI" id="CHEBI:30616"/>
        <dbReference type="ChEBI" id="CHEBI:33019"/>
        <dbReference type="ChEBI" id="CHEBI:57328"/>
        <dbReference type="ChEBI" id="CHEBI:61723"/>
        <dbReference type="EC" id="2.7.7.3"/>
    </reaction>
</comment>
<dbReference type="EC" id="2.7.7.3" evidence="9"/>
<dbReference type="Pfam" id="PF01467">
    <property type="entry name" value="CTP_transf_like"/>
    <property type="match status" value="1"/>
</dbReference>
<keyword evidence="12" id="KW-1185">Reference proteome</keyword>
<feature type="binding site" evidence="9">
    <location>
        <position position="17"/>
    </location>
    <ligand>
        <name>ATP</name>
        <dbReference type="ChEBI" id="CHEBI:30616"/>
    </ligand>
</feature>
<dbReference type="PRINTS" id="PR01020">
    <property type="entry name" value="LPSBIOSNTHSS"/>
</dbReference>
<gene>
    <name evidence="9 11" type="primary">coaD</name>
    <name evidence="11" type="ORF">NZD89_18865</name>
</gene>
<protein>
    <recommendedName>
        <fullName evidence="9">Phosphopantetheine adenylyltransferase</fullName>
        <ecNumber evidence="9">2.7.7.3</ecNumber>
    </recommendedName>
    <alternativeName>
        <fullName evidence="9">Dephospho-CoA pyrophosphorylase</fullName>
    </alternativeName>
    <alternativeName>
        <fullName evidence="9">Pantetheine-phosphate adenylyltransferase</fullName>
        <shortName evidence="9">PPAT</shortName>
    </alternativeName>
</protein>
<dbReference type="NCBIfam" id="TIGR00125">
    <property type="entry name" value="cyt_tran_rel"/>
    <property type="match status" value="1"/>
</dbReference>
<evidence type="ECO:0000256" key="2">
    <source>
        <dbReference type="ARBA" id="ARBA00022679"/>
    </source>
</evidence>
<evidence type="ECO:0000256" key="8">
    <source>
        <dbReference type="ARBA" id="ARBA00029346"/>
    </source>
</evidence>
<name>A0ABY6ZBX3_9BACL</name>
<evidence type="ECO:0000256" key="9">
    <source>
        <dbReference type="HAMAP-Rule" id="MF_00151"/>
    </source>
</evidence>
<dbReference type="PANTHER" id="PTHR21342">
    <property type="entry name" value="PHOSPHOPANTETHEINE ADENYLYLTRANSFERASE"/>
    <property type="match status" value="1"/>
</dbReference>
<feature type="binding site" evidence="9">
    <location>
        <position position="87"/>
    </location>
    <ligand>
        <name>substrate</name>
    </ligand>
</feature>
<dbReference type="Gene3D" id="3.40.50.620">
    <property type="entry name" value="HUPs"/>
    <property type="match status" value="1"/>
</dbReference>
<comment type="subcellular location">
    <subcellularLocation>
        <location evidence="9">Cytoplasm</location>
    </subcellularLocation>
</comment>
<evidence type="ECO:0000313" key="11">
    <source>
        <dbReference type="EMBL" id="WAH40384.1"/>
    </source>
</evidence>
<keyword evidence="1 9" id="KW-0963">Cytoplasm</keyword>
<feature type="binding site" evidence="9">
    <location>
        <begin position="9"/>
        <end position="10"/>
    </location>
    <ligand>
        <name>ATP</name>
        <dbReference type="ChEBI" id="CHEBI:30616"/>
    </ligand>
</feature>
<feature type="binding site" evidence="9">
    <location>
        <position position="9"/>
    </location>
    <ligand>
        <name>substrate</name>
    </ligand>
</feature>
<dbReference type="InterPro" id="IPR014729">
    <property type="entry name" value="Rossmann-like_a/b/a_fold"/>
</dbReference>
<evidence type="ECO:0000259" key="10">
    <source>
        <dbReference type="Pfam" id="PF01467"/>
    </source>
</evidence>
<evidence type="ECO:0000256" key="1">
    <source>
        <dbReference type="ARBA" id="ARBA00022490"/>
    </source>
</evidence>
<feature type="binding site" evidence="9">
    <location>
        <begin position="123"/>
        <end position="129"/>
    </location>
    <ligand>
        <name>ATP</name>
        <dbReference type="ChEBI" id="CHEBI:30616"/>
    </ligand>
</feature>